<dbReference type="Gramene" id="KFK23169">
    <property type="protein sequence ID" value="KFK23169"/>
    <property type="gene ID" value="AALP_AAs60129U000100"/>
</dbReference>
<organism evidence="1 2">
    <name type="scientific">Arabis alpina</name>
    <name type="common">Alpine rock-cress</name>
    <dbReference type="NCBI Taxonomy" id="50452"/>
    <lineage>
        <taxon>Eukaryota</taxon>
        <taxon>Viridiplantae</taxon>
        <taxon>Streptophyta</taxon>
        <taxon>Embryophyta</taxon>
        <taxon>Tracheophyta</taxon>
        <taxon>Spermatophyta</taxon>
        <taxon>Magnoliopsida</taxon>
        <taxon>eudicotyledons</taxon>
        <taxon>Gunneridae</taxon>
        <taxon>Pentapetalae</taxon>
        <taxon>rosids</taxon>
        <taxon>malvids</taxon>
        <taxon>Brassicales</taxon>
        <taxon>Brassicaceae</taxon>
        <taxon>Arabideae</taxon>
        <taxon>Arabis</taxon>
    </lineage>
</organism>
<reference evidence="2" key="1">
    <citation type="journal article" date="2015" name="Nat. Plants">
        <title>Genome expansion of Arabis alpina linked with retrotransposition and reduced symmetric DNA methylation.</title>
        <authorList>
            <person name="Willing E.M."/>
            <person name="Rawat V."/>
            <person name="Mandakova T."/>
            <person name="Maumus F."/>
            <person name="James G.V."/>
            <person name="Nordstroem K.J."/>
            <person name="Becker C."/>
            <person name="Warthmann N."/>
            <person name="Chica C."/>
            <person name="Szarzynska B."/>
            <person name="Zytnicki M."/>
            <person name="Albani M.C."/>
            <person name="Kiefer C."/>
            <person name="Bergonzi S."/>
            <person name="Castaings L."/>
            <person name="Mateos J.L."/>
            <person name="Berns M.C."/>
            <person name="Bujdoso N."/>
            <person name="Piofczyk T."/>
            <person name="de Lorenzo L."/>
            <person name="Barrero-Sicilia C."/>
            <person name="Mateos I."/>
            <person name="Piednoel M."/>
            <person name="Hagmann J."/>
            <person name="Chen-Min-Tao R."/>
            <person name="Iglesias-Fernandez R."/>
            <person name="Schuster S.C."/>
            <person name="Alonso-Blanco C."/>
            <person name="Roudier F."/>
            <person name="Carbonero P."/>
            <person name="Paz-Ares J."/>
            <person name="Davis S.J."/>
            <person name="Pecinka A."/>
            <person name="Quesneville H."/>
            <person name="Colot V."/>
            <person name="Lysak M.A."/>
            <person name="Weigel D."/>
            <person name="Coupland G."/>
            <person name="Schneeberger K."/>
        </authorList>
    </citation>
    <scope>NUCLEOTIDE SEQUENCE [LARGE SCALE GENOMIC DNA]</scope>
    <source>
        <strain evidence="2">cv. Pajares</strain>
    </source>
</reference>
<dbReference type="EMBL" id="KL981881">
    <property type="protein sequence ID" value="KFK23169.1"/>
    <property type="molecule type" value="Genomic_DNA"/>
</dbReference>
<accession>A0A087FZW7</accession>
<protein>
    <submittedName>
        <fullName evidence="1">Uncharacterized protein</fullName>
    </submittedName>
</protein>
<sequence>ADLVIQMLETDYARILRAIYAFGRGASRYPLAAFRTPSG</sequence>
<keyword evidence="2" id="KW-1185">Reference proteome</keyword>
<feature type="non-terminal residue" evidence="1">
    <location>
        <position position="1"/>
    </location>
</feature>
<dbReference type="Proteomes" id="UP000029120">
    <property type="component" value="Unassembled WGS sequence"/>
</dbReference>
<evidence type="ECO:0000313" key="2">
    <source>
        <dbReference type="Proteomes" id="UP000029120"/>
    </source>
</evidence>
<dbReference type="AlphaFoldDB" id="A0A087FZW7"/>
<evidence type="ECO:0000313" key="1">
    <source>
        <dbReference type="EMBL" id="KFK23169.1"/>
    </source>
</evidence>
<gene>
    <name evidence="1" type="ORF">AALP_AAs60129U000100</name>
</gene>
<name>A0A087FZW7_ARAAL</name>
<proteinExistence type="predicted"/>